<dbReference type="Gene3D" id="3.40.50.300">
    <property type="entry name" value="P-loop containing nucleotide triphosphate hydrolases"/>
    <property type="match status" value="1"/>
</dbReference>
<evidence type="ECO:0000256" key="1">
    <source>
        <dbReference type="SAM" id="MobiDB-lite"/>
    </source>
</evidence>
<dbReference type="AlphaFoldDB" id="A0AAD4EDX9"/>
<name>A0AAD4EDX9_9AGAM</name>
<dbReference type="EMBL" id="JABBWK010000010">
    <property type="protein sequence ID" value="KAG1904464.1"/>
    <property type="molecule type" value="Genomic_DNA"/>
</dbReference>
<dbReference type="RefSeq" id="XP_041230039.1">
    <property type="nucleotide sequence ID" value="XM_041374645.1"/>
</dbReference>
<organism evidence="2 3">
    <name type="scientific">Suillus fuscotomentosus</name>
    <dbReference type="NCBI Taxonomy" id="1912939"/>
    <lineage>
        <taxon>Eukaryota</taxon>
        <taxon>Fungi</taxon>
        <taxon>Dikarya</taxon>
        <taxon>Basidiomycota</taxon>
        <taxon>Agaricomycotina</taxon>
        <taxon>Agaricomycetes</taxon>
        <taxon>Agaricomycetidae</taxon>
        <taxon>Boletales</taxon>
        <taxon>Suillineae</taxon>
        <taxon>Suillaceae</taxon>
        <taxon>Suillus</taxon>
    </lineage>
</organism>
<dbReference type="Proteomes" id="UP001195769">
    <property type="component" value="Unassembled WGS sequence"/>
</dbReference>
<feature type="non-terminal residue" evidence="2">
    <location>
        <position position="227"/>
    </location>
</feature>
<evidence type="ECO:0000313" key="3">
    <source>
        <dbReference type="Proteomes" id="UP001195769"/>
    </source>
</evidence>
<dbReference type="Pfam" id="PF13604">
    <property type="entry name" value="AAA_30"/>
    <property type="match status" value="1"/>
</dbReference>
<comment type="caution">
    <text evidence="2">The sequence shown here is derived from an EMBL/GenBank/DDBJ whole genome shotgun (WGS) entry which is preliminary data.</text>
</comment>
<sequence length="227" mass="24735">MVKQETTIAESHRNILNPNEQNGQSSKAVTEYGQNAFQSVETALVSCRDTETPASDSVTTPTLLSDEVIEKIGSENSLNQQQWIAFHIIANFFVKRHVDGCSDDADCLTMLMMGPGGTGKTHVVKAVRAVMQYYGCGHMIRFLAPTGSAAALIDGMTVHKGLGITIKSNNKGKGNRKPGESTQDYTVVISVSSRVQLHEEWKSVEFLLIDEVSLVSLQLLAEIDHAL</sequence>
<dbReference type="PANTHER" id="PTHR47642">
    <property type="entry name" value="ATP-DEPENDENT DNA HELICASE"/>
    <property type="match status" value="1"/>
</dbReference>
<evidence type="ECO:0008006" key="4">
    <source>
        <dbReference type="Google" id="ProtNLM"/>
    </source>
</evidence>
<proteinExistence type="predicted"/>
<dbReference type="SUPFAM" id="SSF52540">
    <property type="entry name" value="P-loop containing nucleoside triphosphate hydrolases"/>
    <property type="match status" value="1"/>
</dbReference>
<evidence type="ECO:0000313" key="2">
    <source>
        <dbReference type="EMBL" id="KAG1904464.1"/>
    </source>
</evidence>
<reference evidence="2" key="1">
    <citation type="journal article" date="2020" name="New Phytol.">
        <title>Comparative genomics reveals dynamic genome evolution in host specialist ectomycorrhizal fungi.</title>
        <authorList>
            <person name="Lofgren L.A."/>
            <person name="Nguyen N.H."/>
            <person name="Vilgalys R."/>
            <person name="Ruytinx J."/>
            <person name="Liao H.L."/>
            <person name="Branco S."/>
            <person name="Kuo A."/>
            <person name="LaButti K."/>
            <person name="Lipzen A."/>
            <person name="Andreopoulos W."/>
            <person name="Pangilinan J."/>
            <person name="Riley R."/>
            <person name="Hundley H."/>
            <person name="Na H."/>
            <person name="Barry K."/>
            <person name="Grigoriev I.V."/>
            <person name="Stajich J.E."/>
            <person name="Kennedy P.G."/>
        </authorList>
    </citation>
    <scope>NUCLEOTIDE SEQUENCE</scope>
    <source>
        <strain evidence="2">FC203</strain>
    </source>
</reference>
<dbReference type="GeneID" id="64668943"/>
<dbReference type="InterPro" id="IPR027417">
    <property type="entry name" value="P-loop_NTPase"/>
</dbReference>
<feature type="region of interest" description="Disordered" evidence="1">
    <location>
        <begin position="1"/>
        <end position="27"/>
    </location>
</feature>
<keyword evidence="3" id="KW-1185">Reference proteome</keyword>
<dbReference type="InterPro" id="IPR051055">
    <property type="entry name" value="PIF1_helicase"/>
</dbReference>
<gene>
    <name evidence="2" type="ORF">F5891DRAFT_945947</name>
</gene>
<protein>
    <recommendedName>
        <fullName evidence="4">DNA helicase</fullName>
    </recommendedName>
</protein>
<accession>A0AAD4EDX9</accession>